<sequence length="230" mass="23877" precursor="true">MTRQITSLLALALFVSPTFADTGVEEAVSTETGKSCSAESCSMSSCSGGVCPIESAMAKLPKMTYLIGTESTCCSASAETLATKHDAPIQFVVDEETYDSKEDAMVALAESTETFVSTFASTHKCEASGTMTVAGMSTSCSVTAGKRAAVAKKAMDSVDMTYLVGTESCSCPMQAASMAKTSGEKQQFMIAGETTCCSIDARVRLAHAKYKAAVEALAKADAGTEADVQM</sequence>
<keyword evidence="3" id="KW-1185">Reference proteome</keyword>
<organism evidence="2 3">
    <name type="scientific">Rubripirellula obstinata</name>
    <dbReference type="NCBI Taxonomy" id="406547"/>
    <lineage>
        <taxon>Bacteria</taxon>
        <taxon>Pseudomonadati</taxon>
        <taxon>Planctomycetota</taxon>
        <taxon>Planctomycetia</taxon>
        <taxon>Pirellulales</taxon>
        <taxon>Pirellulaceae</taxon>
        <taxon>Rubripirellula</taxon>
    </lineage>
</organism>
<dbReference type="AlphaFoldDB" id="A0A5B1CJ32"/>
<dbReference type="RefSeq" id="WP_068260793.1">
    <property type="nucleotide sequence ID" value="NZ_LWSK01000019.1"/>
</dbReference>
<feature type="chain" id="PRO_5022687714" evidence="1">
    <location>
        <begin position="21"/>
        <end position="230"/>
    </location>
</feature>
<gene>
    <name evidence="2" type="ORF">LF1_28010</name>
</gene>
<evidence type="ECO:0000256" key="1">
    <source>
        <dbReference type="SAM" id="SignalP"/>
    </source>
</evidence>
<reference evidence="2 3" key="1">
    <citation type="submission" date="2019-08" db="EMBL/GenBank/DDBJ databases">
        <title>Deep-cultivation of Planctomycetes and their phenomic and genomic characterization uncovers novel biology.</title>
        <authorList>
            <person name="Wiegand S."/>
            <person name="Jogler M."/>
            <person name="Boedeker C."/>
            <person name="Pinto D."/>
            <person name="Vollmers J."/>
            <person name="Rivas-Marin E."/>
            <person name="Kohn T."/>
            <person name="Peeters S.H."/>
            <person name="Heuer A."/>
            <person name="Rast P."/>
            <person name="Oberbeckmann S."/>
            <person name="Bunk B."/>
            <person name="Jeske O."/>
            <person name="Meyerdierks A."/>
            <person name="Storesund J.E."/>
            <person name="Kallscheuer N."/>
            <person name="Luecker S."/>
            <person name="Lage O.M."/>
            <person name="Pohl T."/>
            <person name="Merkel B.J."/>
            <person name="Hornburger P."/>
            <person name="Mueller R.-W."/>
            <person name="Bruemmer F."/>
            <person name="Labrenz M."/>
            <person name="Spormann A.M."/>
            <person name="Op Den Camp H."/>
            <person name="Overmann J."/>
            <person name="Amann R."/>
            <person name="Jetten M.S.M."/>
            <person name="Mascher T."/>
            <person name="Medema M.H."/>
            <person name="Devos D.P."/>
            <person name="Kaster A.-K."/>
            <person name="Ovreas L."/>
            <person name="Rohde M."/>
            <person name="Galperin M.Y."/>
            <person name="Jogler C."/>
        </authorList>
    </citation>
    <scope>NUCLEOTIDE SEQUENCE [LARGE SCALE GENOMIC DNA]</scope>
    <source>
        <strain evidence="2 3">LF1</strain>
    </source>
</reference>
<dbReference type="Proteomes" id="UP000322699">
    <property type="component" value="Unassembled WGS sequence"/>
</dbReference>
<comment type="caution">
    <text evidence="2">The sequence shown here is derived from an EMBL/GenBank/DDBJ whole genome shotgun (WGS) entry which is preliminary data.</text>
</comment>
<dbReference type="OrthoDB" id="292544at2"/>
<accession>A0A5B1CJ32</accession>
<name>A0A5B1CJ32_9BACT</name>
<feature type="signal peptide" evidence="1">
    <location>
        <begin position="1"/>
        <end position="20"/>
    </location>
</feature>
<dbReference type="EMBL" id="VRLW01000001">
    <property type="protein sequence ID" value="KAA1260262.1"/>
    <property type="molecule type" value="Genomic_DNA"/>
</dbReference>
<evidence type="ECO:0000313" key="2">
    <source>
        <dbReference type="EMBL" id="KAA1260262.1"/>
    </source>
</evidence>
<evidence type="ECO:0000313" key="3">
    <source>
        <dbReference type="Proteomes" id="UP000322699"/>
    </source>
</evidence>
<proteinExistence type="predicted"/>
<protein>
    <submittedName>
        <fullName evidence="2">Uncharacterized protein</fullName>
    </submittedName>
</protein>
<keyword evidence="1" id="KW-0732">Signal</keyword>